<organism evidence="5 6">
    <name type="scientific">Arcticibacter svalbardensis MN12-7</name>
    <dbReference type="NCBI Taxonomy" id="1150600"/>
    <lineage>
        <taxon>Bacteria</taxon>
        <taxon>Pseudomonadati</taxon>
        <taxon>Bacteroidota</taxon>
        <taxon>Sphingobacteriia</taxon>
        <taxon>Sphingobacteriales</taxon>
        <taxon>Sphingobacteriaceae</taxon>
        <taxon>Arcticibacter</taxon>
    </lineage>
</organism>
<gene>
    <name evidence="5" type="ORF">ADIARSV_2815</name>
</gene>
<sequence length="345" mass="40481">MSEKLLLKAYTINSQMPKNYVEGELDFCRREFTYQTFDVELIEVDDCLVNDQGFIYTSYFNVHKKSLLNPDYYSGYFNLKHYLKKVIFRNKKETDPDKKYLLAFNEWGHAHYHWFCDTLPRIYSVKESLKDYYLLLPDHSSYIKEIGLKSLELLGLHPKGIEFIKSNELLQVKHLSLVTLSCLPGYINDHLISRISEDILRRSGNNSLKPKRKLYIIRGNVRYRKVLNEDQVLDVMKHFGYEIINYENMSLEEQISVTASARCMVSIHGAGLTNMIYMQPGSNVLEFRRDRIYHNQCYWHLADAVHLNYHYLFGTPDDDLLVIESEGCNLTIDIGKLVAVLNQME</sequence>
<dbReference type="GO" id="GO:0016757">
    <property type="term" value="F:glycosyltransferase activity"/>
    <property type="evidence" value="ECO:0007669"/>
    <property type="project" value="UniProtKB-KW"/>
</dbReference>
<evidence type="ECO:0000259" key="4">
    <source>
        <dbReference type="Pfam" id="PF04577"/>
    </source>
</evidence>
<reference evidence="5 6" key="1">
    <citation type="journal article" date="2013" name="Genome Announc.">
        <title>Draft Genome Sequence of Arcticibacter svalbardensis Strain MN12-7T, a Member of the Family Sphingobacteriaceae Isolated from an Arctic Soil Sample.</title>
        <authorList>
            <person name="Shivaji S."/>
            <person name="Ara S."/>
            <person name="Prasad S."/>
            <person name="Manasa B.P."/>
            <person name="Begum Z."/>
            <person name="Singh A."/>
            <person name="Kumar Pinnaka A."/>
        </authorList>
    </citation>
    <scope>NUCLEOTIDE SEQUENCE [LARGE SCALE GENOMIC DNA]</scope>
    <source>
        <strain evidence="5 6">MN12-7</strain>
    </source>
</reference>
<accession>R9GQH9</accession>
<protein>
    <recommendedName>
        <fullName evidence="4">Glycosyltransferase 61 catalytic domain-containing protein</fullName>
    </recommendedName>
</protein>
<name>R9GQH9_9SPHI</name>
<dbReference type="AlphaFoldDB" id="R9GQH9"/>
<dbReference type="STRING" id="1150600.ADIARSV_2815"/>
<keyword evidence="6" id="KW-1185">Reference proteome</keyword>
<dbReference type="PANTHER" id="PTHR20961">
    <property type="entry name" value="GLYCOSYLTRANSFERASE"/>
    <property type="match status" value="1"/>
</dbReference>
<dbReference type="Pfam" id="PF04577">
    <property type="entry name" value="Glyco_transf_61"/>
    <property type="match status" value="1"/>
</dbReference>
<comment type="caution">
    <text evidence="5">The sequence shown here is derived from an EMBL/GenBank/DDBJ whole genome shotgun (WGS) entry which is preliminary data.</text>
</comment>
<dbReference type="InterPro" id="IPR007657">
    <property type="entry name" value="Glycosyltransferase_61"/>
</dbReference>
<keyword evidence="3" id="KW-0325">Glycoprotein</keyword>
<evidence type="ECO:0000313" key="5">
    <source>
        <dbReference type="EMBL" id="EOR93981.1"/>
    </source>
</evidence>
<dbReference type="EMBL" id="AQPN01000100">
    <property type="protein sequence ID" value="EOR93981.1"/>
    <property type="molecule type" value="Genomic_DNA"/>
</dbReference>
<feature type="domain" description="Glycosyltransferase 61 catalytic" evidence="4">
    <location>
        <begin position="112"/>
        <end position="285"/>
    </location>
</feature>
<keyword evidence="1" id="KW-0328">Glycosyltransferase</keyword>
<dbReference type="eggNOG" id="COG4421">
    <property type="taxonomic scope" value="Bacteria"/>
</dbReference>
<evidence type="ECO:0000256" key="3">
    <source>
        <dbReference type="ARBA" id="ARBA00023180"/>
    </source>
</evidence>
<dbReference type="Proteomes" id="UP000014174">
    <property type="component" value="Unassembled WGS sequence"/>
</dbReference>
<proteinExistence type="predicted"/>
<dbReference type="InterPro" id="IPR049625">
    <property type="entry name" value="Glyco_transf_61_cat"/>
</dbReference>
<evidence type="ECO:0000313" key="6">
    <source>
        <dbReference type="Proteomes" id="UP000014174"/>
    </source>
</evidence>
<evidence type="ECO:0000256" key="1">
    <source>
        <dbReference type="ARBA" id="ARBA00022676"/>
    </source>
</evidence>
<dbReference type="PANTHER" id="PTHR20961:SF124">
    <property type="entry name" value="GLYCOSYLTRANSFERASE"/>
    <property type="match status" value="1"/>
</dbReference>
<evidence type="ECO:0000256" key="2">
    <source>
        <dbReference type="ARBA" id="ARBA00022679"/>
    </source>
</evidence>
<keyword evidence="2" id="KW-0808">Transferase</keyword>